<gene>
    <name evidence="2" type="ORF">Scaly_2783900</name>
</gene>
<dbReference type="EMBL" id="JACGWM010001856">
    <property type="protein sequence ID" value="KAL0286759.1"/>
    <property type="molecule type" value="Genomic_DNA"/>
</dbReference>
<reference evidence="2" key="1">
    <citation type="submission" date="2020-06" db="EMBL/GenBank/DDBJ databases">
        <authorList>
            <person name="Li T."/>
            <person name="Hu X."/>
            <person name="Zhang T."/>
            <person name="Song X."/>
            <person name="Zhang H."/>
            <person name="Dai N."/>
            <person name="Sheng W."/>
            <person name="Hou X."/>
            <person name="Wei L."/>
        </authorList>
    </citation>
    <scope>NUCLEOTIDE SEQUENCE</scope>
    <source>
        <strain evidence="2">KEN8</strain>
        <tissue evidence="2">Leaf</tissue>
    </source>
</reference>
<evidence type="ECO:0000256" key="1">
    <source>
        <dbReference type="SAM" id="MobiDB-lite"/>
    </source>
</evidence>
<dbReference type="PANTHER" id="PTHR33240">
    <property type="entry name" value="OS08G0508500 PROTEIN"/>
    <property type="match status" value="1"/>
</dbReference>
<reference evidence="2" key="2">
    <citation type="journal article" date="2024" name="Plant">
        <title>Genomic evolution and insights into agronomic trait innovations of Sesamum species.</title>
        <authorList>
            <person name="Miao H."/>
            <person name="Wang L."/>
            <person name="Qu L."/>
            <person name="Liu H."/>
            <person name="Sun Y."/>
            <person name="Le M."/>
            <person name="Wang Q."/>
            <person name="Wei S."/>
            <person name="Zheng Y."/>
            <person name="Lin W."/>
            <person name="Duan Y."/>
            <person name="Cao H."/>
            <person name="Xiong S."/>
            <person name="Wang X."/>
            <person name="Wei L."/>
            <person name="Li C."/>
            <person name="Ma Q."/>
            <person name="Ju M."/>
            <person name="Zhao R."/>
            <person name="Li G."/>
            <person name="Mu C."/>
            <person name="Tian Q."/>
            <person name="Mei H."/>
            <person name="Zhang T."/>
            <person name="Gao T."/>
            <person name="Zhang H."/>
        </authorList>
    </citation>
    <scope>NUCLEOTIDE SEQUENCE</scope>
    <source>
        <strain evidence="2">KEN8</strain>
    </source>
</reference>
<accession>A0AAW2IXB7</accession>
<protein>
    <submittedName>
        <fullName evidence="2">Uncharacterized protein</fullName>
    </submittedName>
</protein>
<sequence>MSLLTIVTARSPMRSEMVQTLQVYGHSNGSSGKRFPTMISRVNTSLKDDESLKNYIGLRQQRNTPTNTTSSIEKGHDTEDCYQLKDEIERLVRQGYFKEYVLKQEARQKDYSVGDRRTRSRGKFHDRECKERKDKGERENAPVKGVINTIAGGPLGGDSKRTRKQYERSMREDRRKELVMNVEAEEEITFGQKDLNSEVWLLNDPMVIKMYIANFSIHKVLVDNGSSVDIIFWDVLRRIDLKNTNLDLVQTPLVGFGGSEVTSLGFIDLPVSLEMNQGEELQ</sequence>
<feature type="region of interest" description="Disordered" evidence="1">
    <location>
        <begin position="111"/>
        <end position="170"/>
    </location>
</feature>
<name>A0AAW2IXB7_9LAMI</name>
<dbReference type="PANTHER" id="PTHR33240:SF15">
    <property type="entry name" value="GAG-PRO-LIKE PROTEIN"/>
    <property type="match status" value="1"/>
</dbReference>
<evidence type="ECO:0000313" key="2">
    <source>
        <dbReference type="EMBL" id="KAL0286759.1"/>
    </source>
</evidence>
<feature type="compositionally biased region" description="Basic and acidic residues" evidence="1">
    <location>
        <begin position="158"/>
        <end position="170"/>
    </location>
</feature>
<feature type="compositionally biased region" description="Basic and acidic residues" evidence="1">
    <location>
        <begin position="111"/>
        <end position="141"/>
    </location>
</feature>
<proteinExistence type="predicted"/>
<dbReference type="AlphaFoldDB" id="A0AAW2IXB7"/>
<organism evidence="2">
    <name type="scientific">Sesamum calycinum</name>
    <dbReference type="NCBI Taxonomy" id="2727403"/>
    <lineage>
        <taxon>Eukaryota</taxon>
        <taxon>Viridiplantae</taxon>
        <taxon>Streptophyta</taxon>
        <taxon>Embryophyta</taxon>
        <taxon>Tracheophyta</taxon>
        <taxon>Spermatophyta</taxon>
        <taxon>Magnoliopsida</taxon>
        <taxon>eudicotyledons</taxon>
        <taxon>Gunneridae</taxon>
        <taxon>Pentapetalae</taxon>
        <taxon>asterids</taxon>
        <taxon>lamiids</taxon>
        <taxon>Lamiales</taxon>
        <taxon>Pedaliaceae</taxon>
        <taxon>Sesamum</taxon>
    </lineage>
</organism>
<comment type="caution">
    <text evidence="2">The sequence shown here is derived from an EMBL/GenBank/DDBJ whole genome shotgun (WGS) entry which is preliminary data.</text>
</comment>